<sequence length="83" mass="8057">MRNTIFAALAAISLTGTACTTAEQAGTVGAVGGALIGGAAGGTEGALIGAVAGGVGGYLIGRTADGRCQYRTRTGAIVYDRCY</sequence>
<dbReference type="AlphaFoldDB" id="A0A1L3SX89"/>
<organism evidence="3 4">
    <name type="scientific">Aquibium oceanicum</name>
    <dbReference type="NCBI Taxonomy" id="1670800"/>
    <lineage>
        <taxon>Bacteria</taxon>
        <taxon>Pseudomonadati</taxon>
        <taxon>Pseudomonadota</taxon>
        <taxon>Alphaproteobacteria</taxon>
        <taxon>Hyphomicrobiales</taxon>
        <taxon>Phyllobacteriaceae</taxon>
        <taxon>Aquibium</taxon>
    </lineage>
</organism>
<evidence type="ECO:0000259" key="2">
    <source>
        <dbReference type="Pfam" id="PF13488"/>
    </source>
</evidence>
<name>A0A1L3SX89_9HYPH</name>
<gene>
    <name evidence="3" type="ORF">BSQ44_23755</name>
</gene>
<keyword evidence="4" id="KW-1185">Reference proteome</keyword>
<dbReference type="EMBL" id="CP018171">
    <property type="protein sequence ID" value="APH74046.1"/>
    <property type="molecule type" value="Genomic_DNA"/>
</dbReference>
<proteinExistence type="predicted"/>
<feature type="signal peptide" evidence="1">
    <location>
        <begin position="1"/>
        <end position="22"/>
    </location>
</feature>
<dbReference type="PROSITE" id="PS51257">
    <property type="entry name" value="PROKAR_LIPOPROTEIN"/>
    <property type="match status" value="1"/>
</dbReference>
<feature type="domain" description="Glycine zipper" evidence="2">
    <location>
        <begin position="26"/>
        <end position="65"/>
    </location>
</feature>
<dbReference type="Proteomes" id="UP000182840">
    <property type="component" value="Chromosome"/>
</dbReference>
<dbReference type="Pfam" id="PF13488">
    <property type="entry name" value="Gly-zipper_Omp"/>
    <property type="match status" value="1"/>
</dbReference>
<reference evidence="4" key="1">
    <citation type="submission" date="2016-11" db="EMBL/GenBank/DDBJ databases">
        <title>Mesorhizobium oceanicum sp. nov., isolated from deep seawater in South China Sea.</title>
        <authorList>
            <person name="Fu G.-Y."/>
        </authorList>
    </citation>
    <scope>NUCLEOTIDE SEQUENCE [LARGE SCALE GENOMIC DNA]</scope>
    <source>
        <strain evidence="4">B7</strain>
    </source>
</reference>
<evidence type="ECO:0000313" key="3">
    <source>
        <dbReference type="EMBL" id="APH74046.1"/>
    </source>
</evidence>
<dbReference type="RefSeq" id="WP_072607510.1">
    <property type="nucleotide sequence ID" value="NZ_CP018171.1"/>
</dbReference>
<keyword evidence="1" id="KW-0732">Signal</keyword>
<evidence type="ECO:0000313" key="4">
    <source>
        <dbReference type="Proteomes" id="UP000182840"/>
    </source>
</evidence>
<protein>
    <recommendedName>
        <fullName evidence="2">Glycine zipper domain-containing protein</fullName>
    </recommendedName>
</protein>
<evidence type="ECO:0000256" key="1">
    <source>
        <dbReference type="SAM" id="SignalP"/>
    </source>
</evidence>
<feature type="chain" id="PRO_5012250523" description="Glycine zipper domain-containing protein" evidence="1">
    <location>
        <begin position="23"/>
        <end position="83"/>
    </location>
</feature>
<dbReference type="InterPro" id="IPR039567">
    <property type="entry name" value="Gly-zipper"/>
</dbReference>
<dbReference type="KEGG" id="meso:BSQ44_23755"/>
<accession>A0A1L3SX89</accession>